<comment type="caution">
    <text evidence="2">The sequence shown here is derived from an EMBL/GenBank/DDBJ whole genome shotgun (WGS) entry which is preliminary data.</text>
</comment>
<gene>
    <name evidence="2" type="ORF">GJV76_05735</name>
</gene>
<evidence type="ECO:0000313" key="3">
    <source>
        <dbReference type="Proteomes" id="UP000438760"/>
    </source>
</evidence>
<reference evidence="2 3" key="1">
    <citation type="submission" date="2019-11" db="EMBL/GenBank/DDBJ databases">
        <title>Genome of Strain BIT-d1.</title>
        <authorList>
            <person name="Yang Y."/>
        </authorList>
    </citation>
    <scope>NUCLEOTIDE SEQUENCE [LARGE SCALE GENOMIC DNA]</scope>
    <source>
        <strain evidence="2 3">BIT-d1</strain>
    </source>
</reference>
<protein>
    <submittedName>
        <fullName evidence="2">WYL domain-containing protein</fullName>
    </submittedName>
</protein>
<keyword evidence="3" id="KW-1185">Reference proteome</keyword>
<accession>A0A6I3LM52</accession>
<proteinExistence type="predicted"/>
<sequence>MRDLLRIYNVLELFKRKKYCTKEEILEAVGKSEDKTISYETWNRLRKRMDLDYGFEVIYDKAQDMSYLLEHHKVDYGQLMGMIHHFKTADLLQRYVKGDKRMIDHLDFEEGLKVGQESHLNDLQEAMLKCESVVITHQGYTKATASEITVNPLYFKQYQNRWYLIAESVKDKEFRSFGMDRIHDVLSIGKKFKSRLEEAKKAYSQIVGVTLGDKSTKLQDVVILFEPDQKPYLESLKLHHSQTVLEDTEHRYKIKITVKPNYELQQQIQKFGSLAEVLEGEWECY</sequence>
<dbReference type="Pfam" id="PF13280">
    <property type="entry name" value="WYL"/>
    <property type="match status" value="1"/>
</dbReference>
<dbReference type="InterPro" id="IPR026881">
    <property type="entry name" value="WYL_dom"/>
</dbReference>
<feature type="domain" description="WYL" evidence="1">
    <location>
        <begin position="119"/>
        <end position="185"/>
    </location>
</feature>
<dbReference type="Proteomes" id="UP000438760">
    <property type="component" value="Unassembled WGS sequence"/>
</dbReference>
<dbReference type="RefSeq" id="WP_155091686.1">
    <property type="nucleotide sequence ID" value="NZ_WMJX01000008.1"/>
</dbReference>
<dbReference type="PROSITE" id="PS52050">
    <property type="entry name" value="WYL"/>
    <property type="match status" value="1"/>
</dbReference>
<dbReference type="PANTHER" id="PTHR34580:SF9">
    <property type="entry name" value="SLL5097 PROTEIN"/>
    <property type="match status" value="1"/>
</dbReference>
<dbReference type="OrthoDB" id="43316at2"/>
<evidence type="ECO:0000313" key="2">
    <source>
        <dbReference type="EMBL" id="MTG97641.1"/>
    </source>
</evidence>
<dbReference type="EMBL" id="WMJX01000008">
    <property type="protein sequence ID" value="MTG97641.1"/>
    <property type="molecule type" value="Genomic_DNA"/>
</dbReference>
<organism evidence="2 3">
    <name type="scientific">Myroides albus</name>
    <dbReference type="NCBI Taxonomy" id="2562892"/>
    <lineage>
        <taxon>Bacteria</taxon>
        <taxon>Pseudomonadati</taxon>
        <taxon>Bacteroidota</taxon>
        <taxon>Flavobacteriia</taxon>
        <taxon>Flavobacteriales</taxon>
        <taxon>Flavobacteriaceae</taxon>
        <taxon>Myroides</taxon>
    </lineage>
</organism>
<evidence type="ECO:0000259" key="1">
    <source>
        <dbReference type="Pfam" id="PF13280"/>
    </source>
</evidence>
<dbReference type="AlphaFoldDB" id="A0A6I3LM52"/>
<name>A0A6I3LM52_9FLAO</name>
<dbReference type="PANTHER" id="PTHR34580">
    <property type="match status" value="1"/>
</dbReference>
<dbReference type="InterPro" id="IPR051534">
    <property type="entry name" value="CBASS_pafABC_assoc_protein"/>
</dbReference>